<dbReference type="Proteomes" id="UP000821845">
    <property type="component" value="Chromosome 7"/>
</dbReference>
<evidence type="ECO:0000313" key="1">
    <source>
        <dbReference type="EMBL" id="KAH6925636.1"/>
    </source>
</evidence>
<keyword evidence="2" id="KW-1185">Reference proteome</keyword>
<protein>
    <submittedName>
        <fullName evidence="1">Uncharacterized protein</fullName>
    </submittedName>
</protein>
<proteinExistence type="predicted"/>
<gene>
    <name evidence="1" type="ORF">HPB50_008084</name>
</gene>
<comment type="caution">
    <text evidence="1">The sequence shown here is derived from an EMBL/GenBank/DDBJ whole genome shotgun (WGS) entry which is preliminary data.</text>
</comment>
<name>A0ACB7RSH1_HYAAI</name>
<evidence type="ECO:0000313" key="2">
    <source>
        <dbReference type="Proteomes" id="UP000821845"/>
    </source>
</evidence>
<dbReference type="EMBL" id="CM023487">
    <property type="protein sequence ID" value="KAH6925636.1"/>
    <property type="molecule type" value="Genomic_DNA"/>
</dbReference>
<reference evidence="1" key="1">
    <citation type="submission" date="2020-05" db="EMBL/GenBank/DDBJ databases">
        <title>Large-scale comparative analyses of tick genomes elucidate their genetic diversity and vector capacities.</title>
        <authorList>
            <person name="Jia N."/>
            <person name="Wang J."/>
            <person name="Shi W."/>
            <person name="Du L."/>
            <person name="Sun Y."/>
            <person name="Zhan W."/>
            <person name="Jiang J."/>
            <person name="Wang Q."/>
            <person name="Zhang B."/>
            <person name="Ji P."/>
            <person name="Sakyi L.B."/>
            <person name="Cui X."/>
            <person name="Yuan T."/>
            <person name="Jiang B."/>
            <person name="Yang W."/>
            <person name="Lam T.T.-Y."/>
            <person name="Chang Q."/>
            <person name="Ding S."/>
            <person name="Wang X."/>
            <person name="Zhu J."/>
            <person name="Ruan X."/>
            <person name="Zhao L."/>
            <person name="Wei J."/>
            <person name="Que T."/>
            <person name="Du C."/>
            <person name="Cheng J."/>
            <person name="Dai P."/>
            <person name="Han X."/>
            <person name="Huang E."/>
            <person name="Gao Y."/>
            <person name="Liu J."/>
            <person name="Shao H."/>
            <person name="Ye R."/>
            <person name="Li L."/>
            <person name="Wei W."/>
            <person name="Wang X."/>
            <person name="Wang C."/>
            <person name="Yang T."/>
            <person name="Huo Q."/>
            <person name="Li W."/>
            <person name="Guo W."/>
            <person name="Chen H."/>
            <person name="Zhou L."/>
            <person name="Ni X."/>
            <person name="Tian J."/>
            <person name="Zhou Y."/>
            <person name="Sheng Y."/>
            <person name="Liu T."/>
            <person name="Pan Y."/>
            <person name="Xia L."/>
            <person name="Li J."/>
            <person name="Zhao F."/>
            <person name="Cao W."/>
        </authorList>
    </citation>
    <scope>NUCLEOTIDE SEQUENCE</scope>
    <source>
        <strain evidence="1">Hyas-2018</strain>
    </source>
</reference>
<organism evidence="1 2">
    <name type="scientific">Hyalomma asiaticum</name>
    <name type="common">Tick</name>
    <dbReference type="NCBI Taxonomy" id="266040"/>
    <lineage>
        <taxon>Eukaryota</taxon>
        <taxon>Metazoa</taxon>
        <taxon>Ecdysozoa</taxon>
        <taxon>Arthropoda</taxon>
        <taxon>Chelicerata</taxon>
        <taxon>Arachnida</taxon>
        <taxon>Acari</taxon>
        <taxon>Parasitiformes</taxon>
        <taxon>Ixodida</taxon>
        <taxon>Ixodoidea</taxon>
        <taxon>Ixodidae</taxon>
        <taxon>Hyalomminae</taxon>
        <taxon>Hyalomma</taxon>
    </lineage>
</organism>
<accession>A0ACB7RSH1</accession>
<sequence length="139" mass="15590">MAQRLPGDIQLLVGDQQLPFRGHAKVSGEIFQGVITINPDETPQRIKSEFEWSQGTILAVRKLGNSTAAVVTFQVTKVPLFIFYHSVVAYVRPYKKTIPRLFSLRHHWAPTLGLPANHSRSLYPLWHSSPSDSARPSST</sequence>